<dbReference type="VEuPathDB" id="FungiDB:LEMA_uP057840.1"/>
<reference evidence="3" key="1">
    <citation type="journal article" date="2011" name="Nat. Commun.">
        <title>Effector diversification within compartments of the Leptosphaeria maculans genome affected by Repeat-Induced Point mutations.</title>
        <authorList>
            <person name="Rouxel T."/>
            <person name="Grandaubert J."/>
            <person name="Hane J.K."/>
            <person name="Hoede C."/>
            <person name="van de Wouw A.P."/>
            <person name="Couloux A."/>
            <person name="Dominguez V."/>
            <person name="Anthouard V."/>
            <person name="Bally P."/>
            <person name="Bourras S."/>
            <person name="Cozijnsen A.J."/>
            <person name="Ciuffetti L.M."/>
            <person name="Degrave A."/>
            <person name="Dilmaghani A."/>
            <person name="Duret L."/>
            <person name="Fudal I."/>
            <person name="Goodwin S.B."/>
            <person name="Gout L."/>
            <person name="Glaser N."/>
            <person name="Linglin J."/>
            <person name="Kema G.H.J."/>
            <person name="Lapalu N."/>
            <person name="Lawrence C.B."/>
            <person name="May K."/>
            <person name="Meyer M."/>
            <person name="Ollivier B."/>
            <person name="Poulain J."/>
            <person name="Schoch C.L."/>
            <person name="Simon A."/>
            <person name="Spatafora J.W."/>
            <person name="Stachowiak A."/>
            <person name="Turgeon B.G."/>
            <person name="Tyler B.M."/>
            <person name="Vincent D."/>
            <person name="Weissenbach J."/>
            <person name="Amselem J."/>
            <person name="Quesneville H."/>
            <person name="Oliver R.P."/>
            <person name="Wincker P."/>
            <person name="Balesdent M.-H."/>
            <person name="Howlett B.J."/>
        </authorList>
    </citation>
    <scope>NUCLEOTIDE SEQUENCE [LARGE SCALE GENOMIC DNA]</scope>
    <source>
        <strain evidence="3">JN3 / isolate v23.1.3 / race Av1-4-5-6-7-8</strain>
    </source>
</reference>
<feature type="region of interest" description="Disordered" evidence="1">
    <location>
        <begin position="1"/>
        <end position="24"/>
    </location>
</feature>
<dbReference type="EMBL" id="FP929065">
    <property type="protein sequence ID" value="CBX90750.1"/>
    <property type="molecule type" value="Genomic_DNA"/>
</dbReference>
<organism evidence="3">
    <name type="scientific">Leptosphaeria maculans (strain JN3 / isolate v23.1.3 / race Av1-4-5-6-7-8)</name>
    <name type="common">Blackleg fungus</name>
    <name type="synonym">Phoma lingam</name>
    <dbReference type="NCBI Taxonomy" id="985895"/>
    <lineage>
        <taxon>Eukaryota</taxon>
        <taxon>Fungi</taxon>
        <taxon>Dikarya</taxon>
        <taxon>Ascomycota</taxon>
        <taxon>Pezizomycotina</taxon>
        <taxon>Dothideomycetes</taxon>
        <taxon>Pleosporomycetidae</taxon>
        <taxon>Pleosporales</taxon>
        <taxon>Pleosporineae</taxon>
        <taxon>Leptosphaeriaceae</taxon>
        <taxon>Plenodomus</taxon>
        <taxon>Plenodomus lingam/Leptosphaeria maculans species complex</taxon>
    </lineage>
</organism>
<evidence type="ECO:0000313" key="3">
    <source>
        <dbReference type="Proteomes" id="UP000002668"/>
    </source>
</evidence>
<feature type="compositionally biased region" description="Low complexity" evidence="1">
    <location>
        <begin position="13"/>
        <end position="24"/>
    </location>
</feature>
<name>E4ZI89_LEPMJ</name>
<dbReference type="AlphaFoldDB" id="E4ZI89"/>
<evidence type="ECO:0000313" key="2">
    <source>
        <dbReference type="EMBL" id="CBX90750.1"/>
    </source>
</evidence>
<evidence type="ECO:0000256" key="1">
    <source>
        <dbReference type="SAM" id="MobiDB-lite"/>
    </source>
</evidence>
<proteinExistence type="predicted"/>
<dbReference type="HOGENOM" id="CLU_2979522_0_0_1"/>
<dbReference type="InParanoid" id="E4ZI89"/>
<keyword evidence="3" id="KW-1185">Reference proteome</keyword>
<sequence>MATAHRHGTPVQRSTVSVSARSSAHALCSRRLCNPRMKPKSRETRLFFREGCTEALRC</sequence>
<gene>
    <name evidence="2" type="ORF">LEMA_uP057840.1</name>
</gene>
<dbReference type="Proteomes" id="UP000002668">
    <property type="component" value="Genome"/>
</dbReference>
<protein>
    <submittedName>
        <fullName evidence="2">Predicted protein</fullName>
    </submittedName>
</protein>
<accession>E4ZI89</accession>